<sequence>MTSLESNPRDDVRYKVGSEVTRQDTSGTTDVLTRDGWKSTALPEAKFPRQKVWYISRQESGVKAWRYGFQSEDNYRYIDPLAPIVEAVGFSATGWVTYLVKGDGSNDYIVKRASFTKNTDPEVLGHLEGYRREWRFTPVEQPTTAGYGYHLTSKGLVLLRTPSVFTYFPTKNPRATLLPEDWQLAWHQKGDIENSRLLIVKKRAPKGFEPGRHQIGFFDLDKNRMLPTIFEMTFIPNSEEAQFGNRFYLYDTPRGPITITLEDGLNQVVVRNVKTGEKRIAFHRDAGIARIKAQQVNTGRISVDAAVGFSDEGIYDAEDYLYTGRKAPPHTR</sequence>
<keyword evidence="3" id="KW-1185">Reference proteome</keyword>
<dbReference type="Proteomes" id="UP000185657">
    <property type="component" value="Unassembled WGS sequence"/>
</dbReference>
<reference evidence="1 4" key="2">
    <citation type="submission" date="2016-10" db="EMBL/GenBank/DDBJ databases">
        <title>Hydorgenophaga sp. LPB0072 isolated from gastropod.</title>
        <authorList>
            <person name="Kim E."/>
            <person name="Yi H."/>
        </authorList>
    </citation>
    <scope>NUCLEOTIDE SEQUENCE [LARGE SCALE GENOMIC DNA]</scope>
    <source>
        <strain evidence="1 4">LPB0072</strain>
    </source>
</reference>
<dbReference type="EMBL" id="LVWD01000013">
    <property type="protein sequence ID" value="OAD41675.1"/>
    <property type="molecule type" value="Genomic_DNA"/>
</dbReference>
<dbReference type="Proteomes" id="UP000185680">
    <property type="component" value="Chromosome"/>
</dbReference>
<dbReference type="EMBL" id="CP017476">
    <property type="protein sequence ID" value="AOW13391.1"/>
    <property type="molecule type" value="Genomic_DNA"/>
</dbReference>
<evidence type="ECO:0000313" key="3">
    <source>
        <dbReference type="Proteomes" id="UP000185657"/>
    </source>
</evidence>
<accession>A0A167HSB9</accession>
<dbReference type="AlphaFoldDB" id="A0A167HSB9"/>
<dbReference type="STRING" id="1763535.LPB072_11540"/>
<evidence type="ECO:0000313" key="4">
    <source>
        <dbReference type="Proteomes" id="UP000185680"/>
    </source>
</evidence>
<name>A0A167HSB9_9BURK</name>
<gene>
    <name evidence="1" type="ORF">LPB072_11540</name>
    <name evidence="2" type="ORF">LPB72_10160</name>
</gene>
<evidence type="ECO:0000313" key="1">
    <source>
        <dbReference type="EMBL" id="AOW13391.1"/>
    </source>
</evidence>
<organism evidence="1 4">
    <name type="scientific">Hydrogenophaga crassostreae</name>
    <dbReference type="NCBI Taxonomy" id="1763535"/>
    <lineage>
        <taxon>Bacteria</taxon>
        <taxon>Pseudomonadati</taxon>
        <taxon>Pseudomonadota</taxon>
        <taxon>Betaproteobacteria</taxon>
        <taxon>Burkholderiales</taxon>
        <taxon>Comamonadaceae</taxon>
        <taxon>Hydrogenophaga</taxon>
    </lineage>
</organism>
<dbReference type="RefSeq" id="WP_066089742.1">
    <property type="nucleotide sequence ID" value="NZ_CP017476.1"/>
</dbReference>
<dbReference type="KEGG" id="hyl:LPB072_11540"/>
<reference evidence="2 3" key="1">
    <citation type="submission" date="2016-02" db="EMBL/GenBank/DDBJ databases">
        <title>Draft genome sequence of Hydrogenophaga sp. LPB0072.</title>
        <authorList>
            <person name="Shin S.-K."/>
            <person name="Yi H."/>
        </authorList>
    </citation>
    <scope>NUCLEOTIDE SEQUENCE [LARGE SCALE GENOMIC DNA]</scope>
    <source>
        <strain evidence="2 3">LPB0072</strain>
    </source>
</reference>
<evidence type="ECO:0000313" key="2">
    <source>
        <dbReference type="EMBL" id="OAD41675.1"/>
    </source>
</evidence>
<dbReference type="OrthoDB" id="9927114at2"/>
<protein>
    <submittedName>
        <fullName evidence="1">Uncharacterized protein</fullName>
    </submittedName>
</protein>
<proteinExistence type="predicted"/>